<dbReference type="Pfam" id="PF00170">
    <property type="entry name" value="bZIP_1"/>
    <property type="match status" value="1"/>
</dbReference>
<reference evidence="8" key="1">
    <citation type="submission" date="2023-10" db="EMBL/GenBank/DDBJ databases">
        <title>Genome assembly of Pristionchus species.</title>
        <authorList>
            <person name="Yoshida K."/>
            <person name="Sommer R.J."/>
        </authorList>
    </citation>
    <scope>NUCLEOTIDE SEQUENCE</scope>
    <source>
        <strain evidence="8">RS0144</strain>
    </source>
</reference>
<feature type="compositionally biased region" description="Low complexity" evidence="6">
    <location>
        <begin position="243"/>
        <end position="252"/>
    </location>
</feature>
<proteinExistence type="inferred from homology"/>
<dbReference type="SMART" id="SM00338">
    <property type="entry name" value="BRLZ"/>
    <property type="match status" value="1"/>
</dbReference>
<dbReference type="AlphaFoldDB" id="A0AAV5SJI4"/>
<protein>
    <recommendedName>
        <fullName evidence="7">BZIP domain-containing protein</fullName>
    </recommendedName>
</protein>
<dbReference type="PROSITE" id="PS50217">
    <property type="entry name" value="BZIP"/>
    <property type="match status" value="1"/>
</dbReference>
<feature type="compositionally biased region" description="Polar residues" evidence="6">
    <location>
        <begin position="23"/>
        <end position="32"/>
    </location>
</feature>
<feature type="region of interest" description="Disordered" evidence="6">
    <location>
        <begin position="175"/>
        <end position="202"/>
    </location>
</feature>
<dbReference type="Proteomes" id="UP001432027">
    <property type="component" value="Unassembled WGS sequence"/>
</dbReference>
<evidence type="ECO:0000313" key="8">
    <source>
        <dbReference type="EMBL" id="GMS83238.1"/>
    </source>
</evidence>
<dbReference type="InterPro" id="IPR046347">
    <property type="entry name" value="bZIP_sf"/>
</dbReference>
<dbReference type="SUPFAM" id="SSF57959">
    <property type="entry name" value="Leucine zipper domain"/>
    <property type="match status" value="1"/>
</dbReference>
<dbReference type="GO" id="GO:0000978">
    <property type="term" value="F:RNA polymerase II cis-regulatory region sequence-specific DNA binding"/>
    <property type="evidence" value="ECO:0007669"/>
    <property type="project" value="TreeGrafter"/>
</dbReference>
<feature type="non-terminal residue" evidence="8">
    <location>
        <position position="1"/>
    </location>
</feature>
<dbReference type="GO" id="GO:0042127">
    <property type="term" value="P:regulation of cell population proliferation"/>
    <property type="evidence" value="ECO:0007669"/>
    <property type="project" value="TreeGrafter"/>
</dbReference>
<evidence type="ECO:0000259" key="7">
    <source>
        <dbReference type="PROSITE" id="PS50217"/>
    </source>
</evidence>
<dbReference type="GO" id="GO:0000981">
    <property type="term" value="F:DNA-binding transcription factor activity, RNA polymerase II-specific"/>
    <property type="evidence" value="ECO:0007669"/>
    <property type="project" value="TreeGrafter"/>
</dbReference>
<gene>
    <name evidence="8" type="ORF">PENTCL1PPCAC_5414</name>
</gene>
<dbReference type="PRINTS" id="PR00043">
    <property type="entry name" value="LEUZIPPRJUN"/>
</dbReference>
<evidence type="ECO:0000256" key="4">
    <source>
        <dbReference type="ARBA" id="ARBA00023163"/>
    </source>
</evidence>
<evidence type="ECO:0000256" key="3">
    <source>
        <dbReference type="ARBA" id="ARBA00023125"/>
    </source>
</evidence>
<comment type="similarity">
    <text evidence="1">Belongs to the bZIP family. Jun subfamily.</text>
</comment>
<evidence type="ECO:0000256" key="5">
    <source>
        <dbReference type="SAM" id="Coils"/>
    </source>
</evidence>
<dbReference type="InterPro" id="IPR050946">
    <property type="entry name" value="AP-1_TF_bZIP"/>
</dbReference>
<keyword evidence="2" id="KW-0805">Transcription regulation</keyword>
<dbReference type="PROSITE" id="PS00036">
    <property type="entry name" value="BZIP_BASIC"/>
    <property type="match status" value="1"/>
</dbReference>
<feature type="compositionally biased region" description="Basic and acidic residues" evidence="6">
    <location>
        <begin position="286"/>
        <end position="300"/>
    </location>
</feature>
<feature type="compositionally biased region" description="Polar residues" evidence="6">
    <location>
        <begin position="181"/>
        <end position="193"/>
    </location>
</feature>
<dbReference type="PANTHER" id="PTHR11462:SF35">
    <property type="entry name" value="TRANSCRIPTION FACTOR JRA"/>
    <property type="match status" value="1"/>
</dbReference>
<name>A0AAV5SJI4_9BILA</name>
<evidence type="ECO:0000256" key="2">
    <source>
        <dbReference type="ARBA" id="ARBA00023015"/>
    </source>
</evidence>
<dbReference type="EMBL" id="BTSX01000002">
    <property type="protein sequence ID" value="GMS83238.1"/>
    <property type="molecule type" value="Genomic_DNA"/>
</dbReference>
<evidence type="ECO:0000256" key="6">
    <source>
        <dbReference type="SAM" id="MobiDB-lite"/>
    </source>
</evidence>
<dbReference type="Gene3D" id="1.20.5.170">
    <property type="match status" value="1"/>
</dbReference>
<comment type="caution">
    <text evidence="8">The sequence shown here is derived from an EMBL/GenBank/DDBJ whole genome shotgun (WGS) entry which is preliminary data.</text>
</comment>
<accession>A0AAV5SJI4</accession>
<dbReference type="GO" id="GO:0051726">
    <property type="term" value="P:regulation of cell cycle"/>
    <property type="evidence" value="ECO:0007669"/>
    <property type="project" value="TreeGrafter"/>
</dbReference>
<feature type="coiled-coil region" evidence="5">
    <location>
        <begin position="316"/>
        <end position="364"/>
    </location>
</feature>
<dbReference type="PANTHER" id="PTHR11462">
    <property type="entry name" value="JUN TRANSCRIPTION FACTOR-RELATED"/>
    <property type="match status" value="1"/>
</dbReference>
<organism evidence="8 9">
    <name type="scientific">Pristionchus entomophagus</name>
    <dbReference type="NCBI Taxonomy" id="358040"/>
    <lineage>
        <taxon>Eukaryota</taxon>
        <taxon>Metazoa</taxon>
        <taxon>Ecdysozoa</taxon>
        <taxon>Nematoda</taxon>
        <taxon>Chromadorea</taxon>
        <taxon>Rhabditida</taxon>
        <taxon>Rhabditina</taxon>
        <taxon>Diplogasteromorpha</taxon>
        <taxon>Diplogasteroidea</taxon>
        <taxon>Neodiplogasteridae</taxon>
        <taxon>Pristionchus</taxon>
    </lineage>
</organism>
<sequence length="369" mass="39963">IMDRFDPSSMRDSMKLDFGGGSTQVPTPTGPGNQADVDCSKISALESPSFMFLLNQLSKEGSTAQEIVQKNTFKAPQFKQAAAVQQLPTPTPTSLLFPDQPPSNDQLQYAQGFLDALKTVHQANSFKPLLLNSPSVLDQFKPLVAVLSPQASPVNQPFRNVTSDFEAILKAMEDRKKETEASNQRDNGASTSSPPRPVQPARNNSIASAAATAGHRLQAPPPQQQLPFFNGAAAAAAASAASSVAPPSVGPSETSLQNSSDEDDESDSDSRSKGAGSAPLRSRSTAKRDISGMDDQEAKKLERKRLRNRQAATKCRQKKLARISELEQQVNQERDHAKQLDYNLDQLRKQIRSLEQAITMHAGTGCQMH</sequence>
<dbReference type="InterPro" id="IPR004827">
    <property type="entry name" value="bZIP"/>
</dbReference>
<keyword evidence="3" id="KW-0238">DNA-binding</keyword>
<feature type="region of interest" description="Disordered" evidence="6">
    <location>
        <begin position="1"/>
        <end position="35"/>
    </location>
</feature>
<dbReference type="InterPro" id="IPR002112">
    <property type="entry name" value="Leuzip_Jun"/>
</dbReference>
<feature type="domain" description="BZIP" evidence="7">
    <location>
        <begin position="298"/>
        <end position="361"/>
    </location>
</feature>
<evidence type="ECO:0000256" key="1">
    <source>
        <dbReference type="ARBA" id="ARBA00006882"/>
    </source>
</evidence>
<dbReference type="GO" id="GO:0005667">
    <property type="term" value="C:transcription regulator complex"/>
    <property type="evidence" value="ECO:0007669"/>
    <property type="project" value="TreeGrafter"/>
</dbReference>
<evidence type="ECO:0000313" key="9">
    <source>
        <dbReference type="Proteomes" id="UP001432027"/>
    </source>
</evidence>
<keyword evidence="9" id="KW-1185">Reference proteome</keyword>
<keyword evidence="5" id="KW-0175">Coiled coil</keyword>
<feature type="region of interest" description="Disordered" evidence="6">
    <location>
        <begin position="243"/>
        <end position="313"/>
    </location>
</feature>
<dbReference type="CDD" id="cd14696">
    <property type="entry name" value="bZIP_Jun"/>
    <property type="match status" value="1"/>
</dbReference>
<keyword evidence="4" id="KW-0804">Transcription</keyword>